<evidence type="ECO:0000313" key="2">
    <source>
        <dbReference type="Proteomes" id="UP001470230"/>
    </source>
</evidence>
<keyword evidence="2" id="KW-1185">Reference proteome</keyword>
<protein>
    <recommendedName>
        <fullName evidence="3">RWD domain-containing protein</fullName>
    </recommendedName>
</protein>
<dbReference type="Proteomes" id="UP001470230">
    <property type="component" value="Unassembled WGS sequence"/>
</dbReference>
<accession>A0ABR2H586</accession>
<gene>
    <name evidence="1" type="ORF">M9Y10_027011</name>
</gene>
<organism evidence="1 2">
    <name type="scientific">Tritrichomonas musculus</name>
    <dbReference type="NCBI Taxonomy" id="1915356"/>
    <lineage>
        <taxon>Eukaryota</taxon>
        <taxon>Metamonada</taxon>
        <taxon>Parabasalia</taxon>
        <taxon>Tritrichomonadida</taxon>
        <taxon>Tritrichomonadidae</taxon>
        <taxon>Tritrichomonas</taxon>
    </lineage>
</organism>
<name>A0ABR2H586_9EUKA</name>
<proteinExistence type="predicted"/>
<dbReference type="EMBL" id="JAPFFF010000041">
    <property type="protein sequence ID" value="KAK8841394.1"/>
    <property type="molecule type" value="Genomic_DNA"/>
</dbReference>
<comment type="caution">
    <text evidence="1">The sequence shown here is derived from an EMBL/GenBank/DDBJ whole genome shotgun (WGS) entry which is preliminary data.</text>
</comment>
<evidence type="ECO:0000313" key="1">
    <source>
        <dbReference type="EMBL" id="KAK8841394.1"/>
    </source>
</evidence>
<sequence length="202" mass="23446">MITNKDNISNWINKLNEETILYTDLLEAFGNNLSLVLVNQTTKEPIMKTVKIEIIEQNPTPEPPVPDFIVDPNGNNFYYPTKEELEERKEKYKNSPPTFDNSIATTINVYEKWYDLTDGINWIKNIIYNALSTMYYLIMNQLKSFSNIEDIEVLVCIKVNDEYAFKKLVIKKEKTSSNSTDITVPNELLVEKTEGQFVDKDL</sequence>
<evidence type="ECO:0008006" key="3">
    <source>
        <dbReference type="Google" id="ProtNLM"/>
    </source>
</evidence>
<reference evidence="1 2" key="1">
    <citation type="submission" date="2024-04" db="EMBL/GenBank/DDBJ databases">
        <title>Tritrichomonas musculus Genome.</title>
        <authorList>
            <person name="Alves-Ferreira E."/>
            <person name="Grigg M."/>
            <person name="Lorenzi H."/>
            <person name="Galac M."/>
        </authorList>
    </citation>
    <scope>NUCLEOTIDE SEQUENCE [LARGE SCALE GENOMIC DNA]</scope>
    <source>
        <strain evidence="1 2">EAF2021</strain>
    </source>
</reference>